<dbReference type="Proteomes" id="UP000287651">
    <property type="component" value="Unassembled WGS sequence"/>
</dbReference>
<accession>A0A427B1I0</accession>
<sequence length="84" mass="8968">MGDEGVCLLLEREVCTEEERVAFGVEEATTTVGDGEGCGSGQREDILPYVAAEEGLEMAASVEDVMAGGSVEVIQRMILRERTS</sequence>
<dbReference type="AlphaFoldDB" id="A0A427B1I0"/>
<comment type="caution">
    <text evidence="1">The sequence shown here is derived from an EMBL/GenBank/DDBJ whole genome shotgun (WGS) entry which is preliminary data.</text>
</comment>
<proteinExistence type="predicted"/>
<protein>
    <submittedName>
        <fullName evidence="1">Uncharacterized protein</fullName>
    </submittedName>
</protein>
<dbReference type="EMBL" id="AMZH03000732">
    <property type="protein sequence ID" value="RRT82247.1"/>
    <property type="molecule type" value="Genomic_DNA"/>
</dbReference>
<evidence type="ECO:0000313" key="1">
    <source>
        <dbReference type="EMBL" id="RRT82247.1"/>
    </source>
</evidence>
<organism evidence="1 2">
    <name type="scientific">Ensete ventricosum</name>
    <name type="common">Abyssinian banana</name>
    <name type="synonym">Musa ensete</name>
    <dbReference type="NCBI Taxonomy" id="4639"/>
    <lineage>
        <taxon>Eukaryota</taxon>
        <taxon>Viridiplantae</taxon>
        <taxon>Streptophyta</taxon>
        <taxon>Embryophyta</taxon>
        <taxon>Tracheophyta</taxon>
        <taxon>Spermatophyta</taxon>
        <taxon>Magnoliopsida</taxon>
        <taxon>Liliopsida</taxon>
        <taxon>Zingiberales</taxon>
        <taxon>Musaceae</taxon>
        <taxon>Ensete</taxon>
    </lineage>
</organism>
<gene>
    <name evidence="1" type="ORF">B296_00002789</name>
</gene>
<name>A0A427B1I0_ENSVE</name>
<reference evidence="1 2" key="1">
    <citation type="journal article" date="2014" name="Agronomy (Basel)">
        <title>A Draft Genome Sequence for Ensete ventricosum, the Drought-Tolerant Tree Against Hunger.</title>
        <authorList>
            <person name="Harrison J."/>
            <person name="Moore K.A."/>
            <person name="Paszkiewicz K."/>
            <person name="Jones T."/>
            <person name="Grant M."/>
            <person name="Ambacheew D."/>
            <person name="Muzemil S."/>
            <person name="Studholme D.J."/>
        </authorList>
    </citation>
    <scope>NUCLEOTIDE SEQUENCE [LARGE SCALE GENOMIC DNA]</scope>
</reference>
<evidence type="ECO:0000313" key="2">
    <source>
        <dbReference type="Proteomes" id="UP000287651"/>
    </source>
</evidence>